<proteinExistence type="predicted"/>
<dbReference type="GO" id="GO:0006313">
    <property type="term" value="P:DNA transposition"/>
    <property type="evidence" value="ECO:0007669"/>
    <property type="project" value="InterPro"/>
</dbReference>
<dbReference type="AlphaFoldDB" id="A0A7I7Q843"/>
<evidence type="ECO:0000313" key="2">
    <source>
        <dbReference type="EMBL" id="BBY22227.1"/>
    </source>
</evidence>
<keyword evidence="3" id="KW-1185">Reference proteome</keyword>
<dbReference type="Pfam" id="PF01548">
    <property type="entry name" value="DEDD_Tnp_IS110"/>
    <property type="match status" value="1"/>
</dbReference>
<organism evidence="2 3">
    <name type="scientific">Mycobacterium stomatepiae</name>
    <dbReference type="NCBI Taxonomy" id="470076"/>
    <lineage>
        <taxon>Bacteria</taxon>
        <taxon>Bacillati</taxon>
        <taxon>Actinomycetota</taxon>
        <taxon>Actinomycetes</taxon>
        <taxon>Mycobacteriales</taxon>
        <taxon>Mycobacteriaceae</taxon>
        <taxon>Mycobacterium</taxon>
        <taxon>Mycobacterium simiae complex</taxon>
    </lineage>
</organism>
<dbReference type="KEGG" id="msto:MSTO_24320"/>
<reference evidence="2 3" key="1">
    <citation type="journal article" date="2019" name="Emerg. Microbes Infect.">
        <title>Comprehensive subspecies identification of 175 nontuberculous mycobacteria species based on 7547 genomic profiles.</title>
        <authorList>
            <person name="Matsumoto Y."/>
            <person name="Kinjo T."/>
            <person name="Motooka D."/>
            <person name="Nabeya D."/>
            <person name="Jung N."/>
            <person name="Uechi K."/>
            <person name="Horii T."/>
            <person name="Iida T."/>
            <person name="Fujita J."/>
            <person name="Nakamura S."/>
        </authorList>
    </citation>
    <scope>NUCLEOTIDE SEQUENCE [LARGE SCALE GENOMIC DNA]</scope>
    <source>
        <strain evidence="2 3">JCM 17783</strain>
    </source>
</reference>
<feature type="domain" description="Transposase IS110-like N-terminal" evidence="1">
    <location>
        <begin position="58"/>
        <end position="91"/>
    </location>
</feature>
<name>A0A7I7Q843_9MYCO</name>
<dbReference type="Proteomes" id="UP000467130">
    <property type="component" value="Chromosome"/>
</dbReference>
<dbReference type="GO" id="GO:0003677">
    <property type="term" value="F:DNA binding"/>
    <property type="evidence" value="ECO:0007669"/>
    <property type="project" value="InterPro"/>
</dbReference>
<accession>A0A7I7Q843</accession>
<dbReference type="EMBL" id="AP022587">
    <property type="protein sequence ID" value="BBY22227.1"/>
    <property type="molecule type" value="Genomic_DNA"/>
</dbReference>
<evidence type="ECO:0000313" key="3">
    <source>
        <dbReference type="Proteomes" id="UP000467130"/>
    </source>
</evidence>
<dbReference type="GO" id="GO:0004803">
    <property type="term" value="F:transposase activity"/>
    <property type="evidence" value="ECO:0007669"/>
    <property type="project" value="InterPro"/>
</dbReference>
<protein>
    <recommendedName>
        <fullName evidence="1">Transposase IS110-like N-terminal domain-containing protein</fullName>
    </recommendedName>
</protein>
<sequence>MTTPPPLQTVALTTVYGSLLLAVLADAGKTGAVSGEQTGLAGVRNLLWRLGDRCYAPITELRMLTAHRANLVADRTRTINRLRQQLVVVCPALERVAQLSQDRGRVVLLPRYQRPEAIRHSDFGLVTRVLTDAGVRNAAAVAAAA</sequence>
<gene>
    <name evidence="2" type="ORF">MSTO_24320</name>
</gene>
<dbReference type="InterPro" id="IPR002525">
    <property type="entry name" value="Transp_IS110-like_N"/>
</dbReference>
<evidence type="ECO:0000259" key="1">
    <source>
        <dbReference type="Pfam" id="PF01548"/>
    </source>
</evidence>